<evidence type="ECO:0000313" key="2">
    <source>
        <dbReference type="EMBL" id="PUV26780.1"/>
    </source>
</evidence>
<dbReference type="Proteomes" id="UP000243499">
    <property type="component" value="Unassembled WGS sequence"/>
</dbReference>
<feature type="region of interest" description="Disordered" evidence="1">
    <location>
        <begin position="261"/>
        <end position="310"/>
    </location>
</feature>
<dbReference type="AlphaFoldDB" id="A0A2T7A9Z3"/>
<feature type="compositionally biased region" description="Low complexity" evidence="1">
    <location>
        <begin position="289"/>
        <end position="310"/>
    </location>
</feature>
<proteinExistence type="predicted"/>
<accession>A0A2T7A9Z3</accession>
<organism evidence="2">
    <name type="scientific">Panicum hallii</name>
    <dbReference type="NCBI Taxonomy" id="206008"/>
    <lineage>
        <taxon>Eukaryota</taxon>
        <taxon>Viridiplantae</taxon>
        <taxon>Streptophyta</taxon>
        <taxon>Embryophyta</taxon>
        <taxon>Tracheophyta</taxon>
        <taxon>Spermatophyta</taxon>
        <taxon>Magnoliopsida</taxon>
        <taxon>Liliopsida</taxon>
        <taxon>Poales</taxon>
        <taxon>Poaceae</taxon>
        <taxon>PACMAD clade</taxon>
        <taxon>Panicoideae</taxon>
        <taxon>Panicodae</taxon>
        <taxon>Paniceae</taxon>
        <taxon>Panicinae</taxon>
        <taxon>Panicum</taxon>
        <taxon>Panicum sect. Panicum</taxon>
    </lineage>
</organism>
<name>A0A2T7A9Z3_9POAL</name>
<dbReference type="EMBL" id="KZ794359">
    <property type="protein sequence ID" value="PUV26780.1"/>
    <property type="molecule type" value="Genomic_DNA"/>
</dbReference>
<evidence type="ECO:0000256" key="1">
    <source>
        <dbReference type="SAM" id="MobiDB-lite"/>
    </source>
</evidence>
<sequence length="310" mass="35669">MAELPRFFWDSAGHAHTNALHWEGFPRLLWESLQVFGYTEPPPYDGVEYEEEGVPRCRVKMTVPPHPTLSLWQPIEVNVIGHRLADTFEAATIEAIHIFCDQHPEEVAGYPIGLFPAMDSRDPEWTFRLTYYDHLLGTLAGETLRTSVRFMNAQYRYQTLQQHGIYRLTNIAQRYRNQVGQQNTQIEELQATVTAREEVITQREETIQHREEQIVESDTLITQRDTVIDFLQEQVHELNINLGQAIDHINMLHEQPVQPVVDEFESEEEEEDPEEVEGVSEIDSEHGDPVLSPHHSSSGSQSSVGNLDDF</sequence>
<dbReference type="Gramene" id="PUV26780">
    <property type="protein sequence ID" value="PUV26780"/>
    <property type="gene ID" value="PAHAL_J061300"/>
</dbReference>
<gene>
    <name evidence="2" type="ORF">PAHAL_J061300</name>
</gene>
<reference evidence="2" key="1">
    <citation type="submission" date="2018-04" db="EMBL/GenBank/DDBJ databases">
        <title>WGS assembly of Panicum hallii.</title>
        <authorList>
            <person name="Lovell J."/>
            <person name="Jenkins J."/>
            <person name="Lowry D."/>
            <person name="Mamidi S."/>
            <person name="Sreedasyam A."/>
            <person name="Weng X."/>
            <person name="Barry K."/>
            <person name="Bonette J."/>
            <person name="Campitelli B."/>
            <person name="Daum C."/>
            <person name="Gordon S."/>
            <person name="Gould B."/>
            <person name="Lipzen A."/>
            <person name="Macqueen A."/>
            <person name="Palacio-Mejia J."/>
            <person name="Plott C."/>
            <person name="Shakirov E."/>
            <person name="Shu S."/>
            <person name="Yoshinaga Y."/>
            <person name="Zane M."/>
            <person name="Rokhsar D."/>
            <person name="Grimwood J."/>
            <person name="Schmutz J."/>
            <person name="Juenger T."/>
        </authorList>
    </citation>
    <scope>NUCLEOTIDE SEQUENCE [LARGE SCALE GENOMIC DNA]</scope>
    <source>
        <strain evidence="2">FIL2</strain>
    </source>
</reference>
<protein>
    <submittedName>
        <fullName evidence="2">Uncharacterized protein</fullName>
    </submittedName>
</protein>
<feature type="compositionally biased region" description="Acidic residues" evidence="1">
    <location>
        <begin position="262"/>
        <end position="282"/>
    </location>
</feature>